<reference evidence="2" key="1">
    <citation type="submission" date="2021-02" db="EMBL/GenBank/DDBJ databases">
        <authorList>
            <person name="Nowell W R."/>
        </authorList>
    </citation>
    <scope>NUCLEOTIDE SEQUENCE</scope>
</reference>
<name>A0A818UN09_9BILA</name>
<feature type="compositionally biased region" description="Basic residues" evidence="1">
    <location>
        <begin position="59"/>
        <end position="75"/>
    </location>
</feature>
<proteinExistence type="predicted"/>
<dbReference type="AlphaFoldDB" id="A0A818UN09"/>
<evidence type="ECO:0000313" key="3">
    <source>
        <dbReference type="Proteomes" id="UP000663836"/>
    </source>
</evidence>
<feature type="compositionally biased region" description="Polar residues" evidence="1">
    <location>
        <begin position="1"/>
        <end position="36"/>
    </location>
</feature>
<dbReference type="Proteomes" id="UP000663836">
    <property type="component" value="Unassembled WGS sequence"/>
</dbReference>
<feature type="compositionally biased region" description="Basic residues" evidence="1">
    <location>
        <begin position="38"/>
        <end position="49"/>
    </location>
</feature>
<accession>A0A818UN09</accession>
<sequence length="182" mass="20980">MRPFNQDTIQTETYKSPSKQSESTSETARGSKQNIHNGHGRKRRRKHSRTTSSTSSKSLYKKKHYPAGSRSHKHGGIAAGAGNYIYDERQQCSANDVVDDPYGGLGGYNEFYYGNEAVGDESSDIYRRRRRHHHGYIRHQTVRLPDQPGVVRQVRHRMPTPEPDILERVYVRRQLTDIIEEI</sequence>
<comment type="caution">
    <text evidence="2">The sequence shown here is derived from an EMBL/GenBank/DDBJ whole genome shotgun (WGS) entry which is preliminary data.</text>
</comment>
<protein>
    <submittedName>
        <fullName evidence="2">Uncharacterized protein</fullName>
    </submittedName>
</protein>
<evidence type="ECO:0000313" key="2">
    <source>
        <dbReference type="EMBL" id="CAF3700391.1"/>
    </source>
</evidence>
<gene>
    <name evidence="2" type="ORF">JBS370_LOCUS9464</name>
</gene>
<feature type="region of interest" description="Disordered" evidence="1">
    <location>
        <begin position="1"/>
        <end position="76"/>
    </location>
</feature>
<dbReference type="EMBL" id="CAJOBD010000643">
    <property type="protein sequence ID" value="CAF3700391.1"/>
    <property type="molecule type" value="Genomic_DNA"/>
</dbReference>
<evidence type="ECO:0000256" key="1">
    <source>
        <dbReference type="SAM" id="MobiDB-lite"/>
    </source>
</evidence>
<feature type="non-terminal residue" evidence="2">
    <location>
        <position position="182"/>
    </location>
</feature>
<organism evidence="2 3">
    <name type="scientific">Rotaria sordida</name>
    <dbReference type="NCBI Taxonomy" id="392033"/>
    <lineage>
        <taxon>Eukaryota</taxon>
        <taxon>Metazoa</taxon>
        <taxon>Spiralia</taxon>
        <taxon>Gnathifera</taxon>
        <taxon>Rotifera</taxon>
        <taxon>Eurotatoria</taxon>
        <taxon>Bdelloidea</taxon>
        <taxon>Philodinida</taxon>
        <taxon>Philodinidae</taxon>
        <taxon>Rotaria</taxon>
    </lineage>
</organism>